<dbReference type="GO" id="GO:0016811">
    <property type="term" value="F:hydrolase activity, acting on carbon-nitrogen (but not peptide) bonds, in linear amides"/>
    <property type="evidence" value="ECO:0007669"/>
    <property type="project" value="TreeGrafter"/>
</dbReference>
<dbReference type="SUPFAM" id="SSF102588">
    <property type="entry name" value="LmbE-like"/>
    <property type="match status" value="1"/>
</dbReference>
<dbReference type="Pfam" id="PF02585">
    <property type="entry name" value="PIG-L"/>
    <property type="match status" value="1"/>
</dbReference>
<evidence type="ECO:0000313" key="1">
    <source>
        <dbReference type="EMBL" id="RIH66908.1"/>
    </source>
</evidence>
<accession>A0A399D6W8</accession>
<dbReference type="PANTHER" id="PTHR12993:SF11">
    <property type="entry name" value="N-ACETYLGLUCOSAMINYL-PHOSPHATIDYLINOSITOL DE-N-ACETYLASE"/>
    <property type="match status" value="1"/>
</dbReference>
<comment type="caution">
    <text evidence="1">The sequence shown here is derived from an EMBL/GenBank/DDBJ whole genome shotgun (WGS) entry which is preliminary data.</text>
</comment>
<gene>
    <name evidence="1" type="ORF">D1164_00280</name>
</gene>
<dbReference type="Proteomes" id="UP000266441">
    <property type="component" value="Unassembled WGS sequence"/>
</dbReference>
<dbReference type="PANTHER" id="PTHR12993">
    <property type="entry name" value="N-ACETYLGLUCOSAMINYL-PHOSPHATIDYLINOSITOL DE-N-ACETYLASE-RELATED"/>
    <property type="match status" value="1"/>
</dbReference>
<dbReference type="RefSeq" id="WP_119347934.1">
    <property type="nucleotide sequence ID" value="NZ_QWET01000001.1"/>
</dbReference>
<proteinExistence type="predicted"/>
<dbReference type="InterPro" id="IPR024078">
    <property type="entry name" value="LmbE-like_dom_sf"/>
</dbReference>
<protein>
    <submittedName>
        <fullName evidence="1">PIG-L family deacetylase</fullName>
    </submittedName>
</protein>
<dbReference type="AlphaFoldDB" id="A0A399D6W8"/>
<dbReference type="Gene3D" id="3.40.50.10320">
    <property type="entry name" value="LmbE-like"/>
    <property type="match status" value="1"/>
</dbReference>
<sequence length="255" mass="28929">MKKVSRRDLLKASIPTAACSLLGVPIMSTTNEDSKMKPLKKLKVVVFGAHPDDPETGCGGVMAQLANEGHEVIAAYLTRGEAGISGKTHDEAAAIRTEEALKACRILNATPKFLGQIDGDCEVTKEHYNTIHYFLKEEDPDIIFNHWPVDTHRDHRVCSILVYDAWLNLGKKQAMYYYEVMSGWQSQNFMPTNYVDITPVIKQKHNACFIHKSQKIEDDYPAYHGKMEVFRGMEFNTSYAEAFIRHVHNQRGRII</sequence>
<evidence type="ECO:0000313" key="2">
    <source>
        <dbReference type="Proteomes" id="UP000266441"/>
    </source>
</evidence>
<dbReference type="InterPro" id="IPR003737">
    <property type="entry name" value="GlcNAc_PI_deacetylase-related"/>
</dbReference>
<reference evidence="1 2" key="1">
    <citation type="journal article" date="2015" name="Int. J. Syst. Evol. Microbiol.">
        <title>Mariniphaga sediminis sp. nov., isolated from coastal sediment.</title>
        <authorList>
            <person name="Wang F.Q."/>
            <person name="Shen Q.Y."/>
            <person name="Chen G.J."/>
            <person name="Du Z.J."/>
        </authorList>
    </citation>
    <scope>NUCLEOTIDE SEQUENCE [LARGE SCALE GENOMIC DNA]</scope>
    <source>
        <strain evidence="1 2">SY21</strain>
    </source>
</reference>
<keyword evidence="2" id="KW-1185">Reference proteome</keyword>
<organism evidence="1 2">
    <name type="scientific">Mariniphaga sediminis</name>
    <dbReference type="NCBI Taxonomy" id="1628158"/>
    <lineage>
        <taxon>Bacteria</taxon>
        <taxon>Pseudomonadati</taxon>
        <taxon>Bacteroidota</taxon>
        <taxon>Bacteroidia</taxon>
        <taxon>Marinilabiliales</taxon>
        <taxon>Prolixibacteraceae</taxon>
        <taxon>Mariniphaga</taxon>
    </lineage>
</organism>
<name>A0A399D6W8_9BACT</name>
<dbReference type="OrthoDB" id="9790023at2"/>
<dbReference type="EMBL" id="QWET01000001">
    <property type="protein sequence ID" value="RIH66908.1"/>
    <property type="molecule type" value="Genomic_DNA"/>
</dbReference>